<dbReference type="RefSeq" id="WP_186452386.1">
    <property type="nucleotide sequence ID" value="NZ_VIWO01000002.1"/>
</dbReference>
<evidence type="ECO:0000313" key="3">
    <source>
        <dbReference type="Proteomes" id="UP000320811"/>
    </source>
</evidence>
<dbReference type="Proteomes" id="UP000320811">
    <property type="component" value="Unassembled WGS sequence"/>
</dbReference>
<sequence length="271" mass="30203">MNRAKIVVVAGAVTMIAACGQSQRTTKEKDNADTTSVAASNGAFPSASVPVEDIDPTPDQQARRTASEKICTAHGIPVYKNPRALFTMPENEVSLRSKDEMVDRAIALCFMELKSEQPAKEVLDDFSNRYRVLEKLSDKETAFVTSTNPTSQDMTDANWRAEGAHVMLWALGYIDSLSYPSAPCNVAEDLHHIISTSEADFRSKAKLRSKKEILQQADLILRYEWACVDARLSNAPMPGNLISDVVMERHYALNWLIRYLNQDWDNVSTDS</sequence>
<dbReference type="Pfam" id="PF14094">
    <property type="entry name" value="DUF4272"/>
    <property type="match status" value="1"/>
</dbReference>
<proteinExistence type="predicted"/>
<keyword evidence="3" id="KW-1185">Reference proteome</keyword>
<evidence type="ECO:0000256" key="1">
    <source>
        <dbReference type="SAM" id="MobiDB-lite"/>
    </source>
</evidence>
<name>A0A561PXI7_9BACT</name>
<dbReference type="EMBL" id="VIWO01000002">
    <property type="protein sequence ID" value="TWF42830.1"/>
    <property type="molecule type" value="Genomic_DNA"/>
</dbReference>
<dbReference type="PROSITE" id="PS51257">
    <property type="entry name" value="PROKAR_LIPOPROTEIN"/>
    <property type="match status" value="1"/>
</dbReference>
<comment type="caution">
    <text evidence="2">The sequence shown here is derived from an EMBL/GenBank/DDBJ whole genome shotgun (WGS) entry which is preliminary data.</text>
</comment>
<feature type="region of interest" description="Disordered" evidence="1">
    <location>
        <begin position="22"/>
        <end position="67"/>
    </location>
</feature>
<dbReference type="InterPro" id="IPR025368">
    <property type="entry name" value="DUF4272"/>
</dbReference>
<accession>A0A561PXI7</accession>
<gene>
    <name evidence="2" type="ORF">FHW36_102591</name>
</gene>
<evidence type="ECO:0000313" key="2">
    <source>
        <dbReference type="EMBL" id="TWF42830.1"/>
    </source>
</evidence>
<reference evidence="2 3" key="1">
    <citation type="submission" date="2019-06" db="EMBL/GenBank/DDBJ databases">
        <title>Sorghum-associated microbial communities from plants grown in Nebraska, USA.</title>
        <authorList>
            <person name="Schachtman D."/>
        </authorList>
    </citation>
    <scope>NUCLEOTIDE SEQUENCE [LARGE SCALE GENOMIC DNA]</scope>
    <source>
        <strain evidence="2 3">1209</strain>
    </source>
</reference>
<dbReference type="AlphaFoldDB" id="A0A561PXI7"/>
<protein>
    <submittedName>
        <fullName evidence="2">Uncharacterized protein DUF4272</fullName>
    </submittedName>
</protein>
<organism evidence="2 3">
    <name type="scientific">Chitinophaga polysaccharea</name>
    <dbReference type="NCBI Taxonomy" id="1293035"/>
    <lineage>
        <taxon>Bacteria</taxon>
        <taxon>Pseudomonadati</taxon>
        <taxon>Bacteroidota</taxon>
        <taxon>Chitinophagia</taxon>
        <taxon>Chitinophagales</taxon>
        <taxon>Chitinophagaceae</taxon>
        <taxon>Chitinophaga</taxon>
    </lineage>
</organism>